<keyword evidence="2" id="KW-0472">Membrane</keyword>
<organism evidence="3 4">
    <name type="scientific">Streptomyces noursei</name>
    <name type="common">Streptomyces albulus</name>
    <dbReference type="NCBI Taxonomy" id="1971"/>
    <lineage>
        <taxon>Bacteria</taxon>
        <taxon>Bacillati</taxon>
        <taxon>Actinomycetota</taxon>
        <taxon>Actinomycetes</taxon>
        <taxon>Kitasatosporales</taxon>
        <taxon>Streptomycetaceae</taxon>
        <taxon>Streptomyces</taxon>
    </lineage>
</organism>
<dbReference type="EMBL" id="LJSN01000002">
    <property type="protein sequence ID" value="PNE41707.1"/>
    <property type="molecule type" value="Genomic_DNA"/>
</dbReference>
<proteinExistence type="predicted"/>
<protein>
    <recommendedName>
        <fullName evidence="5">Clumping factor B</fullName>
    </recommendedName>
</protein>
<sequence length="146" mass="15652">MITAPNADPGQHDPPDYSQVQSSPEFAELRRAHRSFAFPLTLAFVLWYLGYVLLSSYAGDFMATRVAGHLNVALVLGIAQFVTTFLIAWWYSRHAAARLDPRAEAIKARLEGTTPAPQTAARQAGAAQADAPGDGPEQTGVQEAGA</sequence>
<gene>
    <name evidence="3" type="ORF">AOB60_13970</name>
</gene>
<evidence type="ECO:0000313" key="3">
    <source>
        <dbReference type="EMBL" id="PNE41707.1"/>
    </source>
</evidence>
<dbReference type="PANTHER" id="PTHR38441:SF1">
    <property type="entry name" value="MEMBRANE PROTEIN"/>
    <property type="match status" value="1"/>
</dbReference>
<dbReference type="Proteomes" id="UP000236047">
    <property type="component" value="Unassembled WGS sequence"/>
</dbReference>
<dbReference type="Pfam" id="PF04341">
    <property type="entry name" value="DUF485"/>
    <property type="match status" value="1"/>
</dbReference>
<keyword evidence="4" id="KW-1185">Reference proteome</keyword>
<evidence type="ECO:0000256" key="1">
    <source>
        <dbReference type="SAM" id="MobiDB-lite"/>
    </source>
</evidence>
<feature type="compositionally biased region" description="Low complexity" evidence="1">
    <location>
        <begin position="112"/>
        <end position="136"/>
    </location>
</feature>
<feature type="region of interest" description="Disordered" evidence="1">
    <location>
        <begin position="109"/>
        <end position="146"/>
    </location>
</feature>
<evidence type="ECO:0008006" key="5">
    <source>
        <dbReference type="Google" id="ProtNLM"/>
    </source>
</evidence>
<keyword evidence="2" id="KW-1133">Transmembrane helix</keyword>
<feature type="transmembrane region" description="Helical" evidence="2">
    <location>
        <begin position="70"/>
        <end position="92"/>
    </location>
</feature>
<evidence type="ECO:0000313" key="4">
    <source>
        <dbReference type="Proteomes" id="UP000236047"/>
    </source>
</evidence>
<reference evidence="4" key="1">
    <citation type="submission" date="2015-09" db="EMBL/GenBank/DDBJ databases">
        <authorList>
            <person name="Graham D.E."/>
            <person name="Mahan K.M."/>
            <person name="Klingeman D.M."/>
            <person name="Fida T."/>
            <person name="Giannone R.J."/>
            <person name="Hettich R.L."/>
            <person name="Parry R.J."/>
            <person name="Spain J.C."/>
        </authorList>
    </citation>
    <scope>NUCLEOTIDE SEQUENCE [LARGE SCALE GENOMIC DNA]</scope>
    <source>
        <strain evidence="4">JCM 4701</strain>
    </source>
</reference>
<evidence type="ECO:0000256" key="2">
    <source>
        <dbReference type="SAM" id="Phobius"/>
    </source>
</evidence>
<accession>A0A2N8PL05</accession>
<comment type="caution">
    <text evidence="3">The sequence shown here is derived from an EMBL/GenBank/DDBJ whole genome shotgun (WGS) entry which is preliminary data.</text>
</comment>
<feature type="transmembrane region" description="Helical" evidence="2">
    <location>
        <begin position="36"/>
        <end position="58"/>
    </location>
</feature>
<dbReference type="RefSeq" id="WP_102923818.1">
    <property type="nucleotide sequence ID" value="NZ_LJSN01000002.1"/>
</dbReference>
<dbReference type="InterPro" id="IPR007436">
    <property type="entry name" value="DUF485"/>
</dbReference>
<keyword evidence="2" id="KW-0812">Transmembrane</keyword>
<name>A0A2N8PL05_STRNR</name>
<feature type="region of interest" description="Disordered" evidence="1">
    <location>
        <begin position="1"/>
        <end position="20"/>
    </location>
</feature>
<dbReference type="PANTHER" id="PTHR38441">
    <property type="entry name" value="INTEGRAL MEMBRANE PROTEIN-RELATED"/>
    <property type="match status" value="1"/>
</dbReference>
<dbReference type="AlphaFoldDB" id="A0A2N8PL05"/>